<evidence type="ECO:0000256" key="4">
    <source>
        <dbReference type="ARBA" id="ARBA00022622"/>
    </source>
</evidence>
<name>A0AAN8Z7G0_9MAGN</name>
<comment type="subcellular location">
    <subcellularLocation>
        <location evidence="1">Cell membrane</location>
        <topology evidence="1">Lipid-anchor</topology>
        <topology evidence="1">GPI-anchor</topology>
    </subcellularLocation>
</comment>
<dbReference type="FunFam" id="2.30.180.10:FF:000015">
    <property type="entry name" value="Fasciclin-like arabinogalactan protein 3"/>
    <property type="match status" value="1"/>
</dbReference>
<keyword evidence="8" id="KW-0325">Glycoprotein</keyword>
<evidence type="ECO:0000256" key="6">
    <source>
        <dbReference type="ARBA" id="ARBA00022974"/>
    </source>
</evidence>
<gene>
    <name evidence="15" type="ORF">RJ641_006327</name>
</gene>
<keyword evidence="12" id="KW-1133">Transmembrane helix</keyword>
<dbReference type="InterPro" id="IPR000782">
    <property type="entry name" value="FAS1_domain"/>
</dbReference>
<dbReference type="InterPro" id="IPR033254">
    <property type="entry name" value="Plant_FLA"/>
</dbReference>
<evidence type="ECO:0000256" key="1">
    <source>
        <dbReference type="ARBA" id="ARBA00004609"/>
    </source>
</evidence>
<accession>A0AAN8Z7G0</accession>
<evidence type="ECO:0000313" key="15">
    <source>
        <dbReference type="EMBL" id="KAK6927736.1"/>
    </source>
</evidence>
<keyword evidence="5 13" id="KW-0732">Signal</keyword>
<dbReference type="InterPro" id="IPR036378">
    <property type="entry name" value="FAS1_dom_sf"/>
</dbReference>
<feature type="transmembrane region" description="Helical" evidence="12">
    <location>
        <begin position="261"/>
        <end position="279"/>
    </location>
</feature>
<dbReference type="PANTHER" id="PTHR32382:SF6">
    <property type="entry name" value="FASCICLIN-LIKE ARABINOGALACTAN PROTEIN 14"/>
    <property type="match status" value="1"/>
</dbReference>
<evidence type="ECO:0000256" key="3">
    <source>
        <dbReference type="ARBA" id="ARBA00022475"/>
    </source>
</evidence>
<dbReference type="Gene3D" id="2.30.180.10">
    <property type="entry name" value="FAS1 domain"/>
    <property type="match status" value="1"/>
</dbReference>
<evidence type="ECO:0000259" key="14">
    <source>
        <dbReference type="PROSITE" id="PS50213"/>
    </source>
</evidence>
<keyword evidence="6" id="KW-0654">Proteoglycan</keyword>
<feature type="signal peptide" evidence="13">
    <location>
        <begin position="1"/>
        <end position="24"/>
    </location>
</feature>
<sequence>MSPKSTFLLFLSFFFLLSTTTTNAFNITRLLDRHPEFSTFNSYLTQTQLNVQINRRTTITVLAIDNAAMAPLAEKPLDMLKKYMGLHVILDYFDVQKISKLSDKSALLATLFQASGTALGFQGFLNVTDTSDGEVAFRSAVKDAPYDAKLVGLVAAQPYNISVLQINKPIMAVPGLESKTNSTAPKPAPVPPPSQKAAPPPQVEADVAVAPSEEEETTVTDVPVPAPAPSEDAADVADVPAPSPNEQVADDEPKKSSSARLGFGMGIAFMVGLVSSLVVY</sequence>
<keyword evidence="4" id="KW-0336">GPI-anchor</keyword>
<evidence type="ECO:0000256" key="8">
    <source>
        <dbReference type="ARBA" id="ARBA00023180"/>
    </source>
</evidence>
<dbReference type="GO" id="GO:0098552">
    <property type="term" value="C:side of membrane"/>
    <property type="evidence" value="ECO:0007669"/>
    <property type="project" value="UniProtKB-KW"/>
</dbReference>
<evidence type="ECO:0000256" key="5">
    <source>
        <dbReference type="ARBA" id="ARBA00022729"/>
    </source>
</evidence>
<keyword evidence="16" id="KW-1185">Reference proteome</keyword>
<dbReference type="Pfam" id="PF02469">
    <property type="entry name" value="Fasciclin"/>
    <property type="match status" value="1"/>
</dbReference>
<dbReference type="Proteomes" id="UP001370490">
    <property type="component" value="Unassembled WGS sequence"/>
</dbReference>
<feature type="region of interest" description="Disordered" evidence="11">
    <location>
        <begin position="177"/>
        <end position="260"/>
    </location>
</feature>
<feature type="domain" description="FAS1" evidence="14">
    <location>
        <begin position="24"/>
        <end position="149"/>
    </location>
</feature>
<evidence type="ECO:0000256" key="13">
    <source>
        <dbReference type="SAM" id="SignalP"/>
    </source>
</evidence>
<dbReference type="SUPFAM" id="SSF82153">
    <property type="entry name" value="FAS1 domain"/>
    <property type="match status" value="1"/>
</dbReference>
<evidence type="ECO:0000256" key="11">
    <source>
        <dbReference type="SAM" id="MobiDB-lite"/>
    </source>
</evidence>
<keyword evidence="12" id="KW-0812">Transmembrane</keyword>
<feature type="chain" id="PRO_5042821599" description="FAS1 domain-containing protein" evidence="13">
    <location>
        <begin position="25"/>
        <end position="280"/>
    </location>
</feature>
<comment type="similarity">
    <text evidence="2">Belongs to the fasciclin-like AGP family.</text>
</comment>
<keyword evidence="3" id="KW-1003">Cell membrane</keyword>
<dbReference type="GO" id="GO:0005886">
    <property type="term" value="C:plasma membrane"/>
    <property type="evidence" value="ECO:0007669"/>
    <property type="project" value="UniProtKB-SubCell"/>
</dbReference>
<keyword evidence="7 12" id="KW-0472">Membrane</keyword>
<comment type="caution">
    <text evidence="15">The sequence shown here is derived from an EMBL/GenBank/DDBJ whole genome shotgun (WGS) entry which is preliminary data.</text>
</comment>
<dbReference type="PANTHER" id="PTHR32382">
    <property type="entry name" value="FASCICLIN-LIKE ARABINOGALACTAN PROTEIN"/>
    <property type="match status" value="1"/>
</dbReference>
<dbReference type="EMBL" id="JBAMMX010000014">
    <property type="protein sequence ID" value="KAK6927736.1"/>
    <property type="molecule type" value="Genomic_DNA"/>
</dbReference>
<organism evidence="15 16">
    <name type="scientific">Dillenia turbinata</name>
    <dbReference type="NCBI Taxonomy" id="194707"/>
    <lineage>
        <taxon>Eukaryota</taxon>
        <taxon>Viridiplantae</taxon>
        <taxon>Streptophyta</taxon>
        <taxon>Embryophyta</taxon>
        <taxon>Tracheophyta</taxon>
        <taxon>Spermatophyta</taxon>
        <taxon>Magnoliopsida</taxon>
        <taxon>eudicotyledons</taxon>
        <taxon>Gunneridae</taxon>
        <taxon>Pentapetalae</taxon>
        <taxon>Dilleniales</taxon>
        <taxon>Dilleniaceae</taxon>
        <taxon>Dillenia</taxon>
    </lineage>
</organism>
<proteinExistence type="inferred from homology"/>
<dbReference type="AlphaFoldDB" id="A0AAN8Z7G0"/>
<evidence type="ECO:0000256" key="10">
    <source>
        <dbReference type="ARBA" id="ARBA00024686"/>
    </source>
</evidence>
<evidence type="ECO:0000256" key="7">
    <source>
        <dbReference type="ARBA" id="ARBA00023136"/>
    </source>
</evidence>
<reference evidence="15 16" key="1">
    <citation type="submission" date="2023-12" db="EMBL/GenBank/DDBJ databases">
        <title>A high-quality genome assembly for Dillenia turbinata (Dilleniales).</title>
        <authorList>
            <person name="Chanderbali A."/>
        </authorList>
    </citation>
    <scope>NUCLEOTIDE SEQUENCE [LARGE SCALE GENOMIC DNA]</scope>
    <source>
        <strain evidence="15">LSX21</strain>
        <tissue evidence="15">Leaf</tissue>
    </source>
</reference>
<keyword evidence="9" id="KW-0449">Lipoprotein</keyword>
<dbReference type="PROSITE" id="PS50213">
    <property type="entry name" value="FAS1"/>
    <property type="match status" value="1"/>
</dbReference>
<comment type="function">
    <text evidence="10">May be a cell surface adhesion protein.</text>
</comment>
<protein>
    <recommendedName>
        <fullName evidence="14">FAS1 domain-containing protein</fullName>
    </recommendedName>
</protein>
<evidence type="ECO:0000313" key="16">
    <source>
        <dbReference type="Proteomes" id="UP001370490"/>
    </source>
</evidence>
<evidence type="ECO:0000256" key="2">
    <source>
        <dbReference type="ARBA" id="ARBA00007843"/>
    </source>
</evidence>
<feature type="compositionally biased region" description="Pro residues" evidence="11">
    <location>
        <begin position="186"/>
        <end position="202"/>
    </location>
</feature>
<evidence type="ECO:0000256" key="9">
    <source>
        <dbReference type="ARBA" id="ARBA00023288"/>
    </source>
</evidence>
<evidence type="ECO:0000256" key="12">
    <source>
        <dbReference type="SAM" id="Phobius"/>
    </source>
</evidence>